<protein>
    <recommendedName>
        <fullName evidence="4">Phosphoesterase</fullName>
        <ecNumber evidence="4">3.1.4.-</ecNumber>
    </recommendedName>
</protein>
<dbReference type="EMBL" id="JACOPQ010000002">
    <property type="protein sequence ID" value="MBC5736165.1"/>
    <property type="molecule type" value="Genomic_DNA"/>
</dbReference>
<dbReference type="GO" id="GO:0016787">
    <property type="term" value="F:hydrolase activity"/>
    <property type="evidence" value="ECO:0007669"/>
    <property type="project" value="UniProtKB-UniRule"/>
</dbReference>
<comment type="caution">
    <text evidence="6">The sequence shown here is derived from an EMBL/GenBank/DDBJ whole genome shotgun (WGS) entry which is preliminary data.</text>
</comment>
<name>A0A8J6JJW0_9FIRM</name>
<evidence type="ECO:0000256" key="4">
    <source>
        <dbReference type="RuleBase" id="RU362039"/>
    </source>
</evidence>
<keyword evidence="7" id="KW-1185">Reference proteome</keyword>
<dbReference type="InterPro" id="IPR000979">
    <property type="entry name" value="Phosphodiesterase_MJ0936/Vps29"/>
</dbReference>
<dbReference type="GO" id="GO:0046872">
    <property type="term" value="F:metal ion binding"/>
    <property type="evidence" value="ECO:0007669"/>
    <property type="project" value="UniProtKB-KW"/>
</dbReference>
<feature type="domain" description="Calcineurin-like phosphoesterase" evidence="5">
    <location>
        <begin position="3"/>
        <end position="138"/>
    </location>
</feature>
<dbReference type="SUPFAM" id="SSF56300">
    <property type="entry name" value="Metallo-dependent phosphatases"/>
    <property type="match status" value="1"/>
</dbReference>
<evidence type="ECO:0000256" key="1">
    <source>
        <dbReference type="ARBA" id="ARBA00008950"/>
    </source>
</evidence>
<keyword evidence="2 4" id="KW-0479">Metal-binding</keyword>
<dbReference type="AlphaFoldDB" id="A0A8J6JJW0"/>
<comment type="similarity">
    <text evidence="1 4">Belongs to the metallophosphoesterase superfamily. YfcE family.</text>
</comment>
<dbReference type="InterPro" id="IPR029052">
    <property type="entry name" value="Metallo-depent_PP-like"/>
</dbReference>
<comment type="cofactor">
    <cofactor evidence="4">
        <name>a divalent metal cation</name>
        <dbReference type="ChEBI" id="CHEBI:60240"/>
    </cofactor>
</comment>
<evidence type="ECO:0000256" key="2">
    <source>
        <dbReference type="ARBA" id="ARBA00022723"/>
    </source>
</evidence>
<dbReference type="Pfam" id="PF12850">
    <property type="entry name" value="Metallophos_2"/>
    <property type="match status" value="1"/>
</dbReference>
<dbReference type="EC" id="3.1.4.-" evidence="4"/>
<evidence type="ECO:0000259" key="5">
    <source>
        <dbReference type="Pfam" id="PF12850"/>
    </source>
</evidence>
<dbReference type="PANTHER" id="PTHR11124">
    <property type="entry name" value="VACUOLAR SORTING PROTEIN VPS29"/>
    <property type="match status" value="1"/>
</dbReference>
<dbReference type="Proteomes" id="UP000607645">
    <property type="component" value="Unassembled WGS sequence"/>
</dbReference>
<evidence type="ECO:0000313" key="7">
    <source>
        <dbReference type="Proteomes" id="UP000607645"/>
    </source>
</evidence>
<proteinExistence type="inferred from homology"/>
<evidence type="ECO:0000256" key="3">
    <source>
        <dbReference type="ARBA" id="ARBA00022801"/>
    </source>
</evidence>
<dbReference type="Gene3D" id="3.60.21.10">
    <property type="match status" value="1"/>
</dbReference>
<keyword evidence="3" id="KW-0378">Hydrolase</keyword>
<dbReference type="RefSeq" id="WP_173023934.1">
    <property type="nucleotide sequence ID" value="NZ_JACOPQ010000002.1"/>
</dbReference>
<dbReference type="NCBIfam" id="TIGR00040">
    <property type="entry name" value="yfcE"/>
    <property type="match status" value="1"/>
</dbReference>
<dbReference type="InterPro" id="IPR024654">
    <property type="entry name" value="Calcineurin-like_PHP_lpxH"/>
</dbReference>
<dbReference type="InterPro" id="IPR020935">
    <property type="entry name" value="PdiEstase_YfcE_CS"/>
</dbReference>
<dbReference type="PROSITE" id="PS01269">
    <property type="entry name" value="UPF0025"/>
    <property type="match status" value="1"/>
</dbReference>
<sequence length="153" mass="17087">MRHIAILSDTHGLLRGEVLSRLAGADAVIHAGDVGGQAIVDALRACKEAYIVRGNNDKEWARDLPHSLRFTLEGVRFFLVHDKKDVPGDLTGVDVIVCGHSHRYSDEERDGVLRLNPGSCGRRRFRQEITFCMMEASQGRYRVEKILIPHGEA</sequence>
<evidence type="ECO:0000313" key="6">
    <source>
        <dbReference type="EMBL" id="MBC5736165.1"/>
    </source>
</evidence>
<reference evidence="6" key="1">
    <citation type="submission" date="2020-08" db="EMBL/GenBank/DDBJ databases">
        <title>Genome public.</title>
        <authorList>
            <person name="Liu C."/>
            <person name="Sun Q."/>
        </authorList>
    </citation>
    <scope>NUCLEOTIDE SEQUENCE</scope>
    <source>
        <strain evidence="6">NSJ-52</strain>
    </source>
</reference>
<organism evidence="6 7">
    <name type="scientific">Lawsonibacter faecis</name>
    <dbReference type="NCBI Taxonomy" id="2763052"/>
    <lineage>
        <taxon>Bacteria</taxon>
        <taxon>Bacillati</taxon>
        <taxon>Bacillota</taxon>
        <taxon>Clostridia</taxon>
        <taxon>Eubacteriales</taxon>
        <taxon>Oscillospiraceae</taxon>
        <taxon>Lawsonibacter</taxon>
    </lineage>
</organism>
<gene>
    <name evidence="6" type="ORF">H8S62_03960</name>
</gene>
<accession>A0A8J6JJW0</accession>